<keyword evidence="5 9" id="KW-0396">Initiation factor</keyword>
<feature type="domain" description="TRAM" evidence="10">
    <location>
        <begin position="184"/>
        <end position="242"/>
    </location>
</feature>
<dbReference type="HOGENOM" id="CLU_026663_3_0_2"/>
<dbReference type="Pfam" id="PF01873">
    <property type="entry name" value="eIF-5_eIF-2B"/>
    <property type="match status" value="1"/>
</dbReference>
<dbReference type="InterPro" id="IPR016190">
    <property type="entry name" value="Transl_init_fac_IF2/IF5_Zn-bd"/>
</dbReference>
<dbReference type="Pfam" id="PF01938">
    <property type="entry name" value="TRAM"/>
    <property type="match status" value="1"/>
</dbReference>
<comment type="similarity">
    <text evidence="2 9">Belongs to the eIF-2-beta/eIF-5 family.</text>
</comment>
<accession>R9T924</accession>
<keyword evidence="12" id="KW-1185">Reference proteome</keyword>
<evidence type="ECO:0000256" key="3">
    <source>
        <dbReference type="ARBA" id="ARBA00011243"/>
    </source>
</evidence>
<dbReference type="InterPro" id="IPR045196">
    <property type="entry name" value="IF2/IF5"/>
</dbReference>
<dbReference type="InParanoid" id="R9T924"/>
<dbReference type="Proteomes" id="UP000014070">
    <property type="component" value="Chromosome"/>
</dbReference>
<evidence type="ECO:0000256" key="7">
    <source>
        <dbReference type="ARBA" id="ARBA00031466"/>
    </source>
</evidence>
<dbReference type="SMART" id="SM00653">
    <property type="entry name" value="eIF2B_5"/>
    <property type="match status" value="1"/>
</dbReference>
<name>R9T924_METII</name>
<dbReference type="EMBL" id="CP005934">
    <property type="protein sequence ID" value="AGN25878.1"/>
    <property type="molecule type" value="Genomic_DNA"/>
</dbReference>
<dbReference type="InterPro" id="IPR004458">
    <property type="entry name" value="TIF2_bsu_arc"/>
</dbReference>
<evidence type="ECO:0000256" key="5">
    <source>
        <dbReference type="ARBA" id="ARBA00022540"/>
    </source>
</evidence>
<dbReference type="PANTHER" id="PTHR23001:SF3">
    <property type="entry name" value="EUKARYOTIC TRANSLATION INITIATION FACTOR 2 SUBUNIT 2"/>
    <property type="match status" value="1"/>
</dbReference>
<evidence type="ECO:0000313" key="11">
    <source>
        <dbReference type="EMBL" id="AGN25878.1"/>
    </source>
</evidence>
<dbReference type="STRING" id="1295009.MMINT_04960"/>
<dbReference type="InterPro" id="IPR012340">
    <property type="entry name" value="NA-bd_OB-fold"/>
</dbReference>
<dbReference type="NCBIfam" id="NF003067">
    <property type="entry name" value="PRK03988.1"/>
    <property type="match status" value="1"/>
</dbReference>
<keyword evidence="6 9" id="KW-0648">Protein biosynthesis</keyword>
<dbReference type="SUPFAM" id="SSF75689">
    <property type="entry name" value="Zinc-binding domain of translation initiation factor 2 beta"/>
    <property type="match status" value="1"/>
</dbReference>
<dbReference type="InterPro" id="IPR002735">
    <property type="entry name" value="Transl_init_fac_IF2/IF5_dom"/>
</dbReference>
<evidence type="ECO:0000256" key="4">
    <source>
        <dbReference type="ARBA" id="ARBA00022314"/>
    </source>
</evidence>
<dbReference type="FunCoup" id="R9T924">
    <property type="interactions" value="75"/>
</dbReference>
<dbReference type="Gene3D" id="3.30.30.170">
    <property type="match status" value="1"/>
</dbReference>
<evidence type="ECO:0000256" key="6">
    <source>
        <dbReference type="ARBA" id="ARBA00022917"/>
    </source>
</evidence>
<evidence type="ECO:0000259" key="10">
    <source>
        <dbReference type="PROSITE" id="PS50926"/>
    </source>
</evidence>
<dbReference type="FunFam" id="3.30.30.170:FF:000001">
    <property type="entry name" value="Eukaryotic translation initiation factor 2 subunit"/>
    <property type="match status" value="1"/>
</dbReference>
<dbReference type="Gene3D" id="2.40.50.140">
    <property type="entry name" value="Nucleic acid-binding proteins"/>
    <property type="match status" value="1"/>
</dbReference>
<reference evidence="11 12" key="1">
    <citation type="journal article" date="2013" name="Genome Announc.">
        <title>Genome sequence of 'Candidatus Methanomassiliicoccus intestinalis' Issoire-Mx1, a third thermoplasmatales-related methanogenic archaeon from human feces.</title>
        <authorList>
            <person name="Borrel G."/>
            <person name="Harris H.M."/>
            <person name="Parisot N."/>
            <person name="Gaci N."/>
            <person name="Tottey W."/>
            <person name="Mihajlovski A."/>
            <person name="Deane J."/>
            <person name="Gribaldo S."/>
            <person name="Bardot O."/>
            <person name="Peyretaillade E."/>
            <person name="Peyret P."/>
            <person name="O'Toole P.W."/>
            <person name="Brugere J.F."/>
        </authorList>
    </citation>
    <scope>NUCLEOTIDE SEQUENCE [LARGE SCALE GENOMIC DNA]</scope>
    <source>
        <strain evidence="11 12">Issoire-Mx1</strain>
    </source>
</reference>
<gene>
    <name evidence="9" type="primary">eif2b</name>
    <name evidence="11" type="ORF">MMINT_04960</name>
</gene>
<comment type="subunit">
    <text evidence="3 9">Heterotrimer composed of an alpha, a beta and a gamma chain.</text>
</comment>
<dbReference type="GO" id="GO:0003743">
    <property type="term" value="F:translation initiation factor activity"/>
    <property type="evidence" value="ECO:0007669"/>
    <property type="project" value="UniProtKB-UniRule"/>
</dbReference>
<evidence type="ECO:0000256" key="1">
    <source>
        <dbReference type="ARBA" id="ARBA00003323"/>
    </source>
</evidence>
<dbReference type="SUPFAM" id="SSF50249">
    <property type="entry name" value="Nucleic acid-binding proteins"/>
    <property type="match status" value="1"/>
</dbReference>
<dbReference type="InterPro" id="IPR016189">
    <property type="entry name" value="Transl_init_fac_IF2/IF5_N"/>
</dbReference>
<sequence>MKIIIQIKYRFPKCSHENYNKKYKGWQASNHLKGLKVVIIMDDDYLALLDRAKTSLPETIKNHERFKVPEPDILQEGKITVIRNFSAIVDALRRDPEHLLHYLLRELGTPGNIEGQRLVLKAKITSAQINDRIQGYIDTFVLCSECGRPDTRIIKDGRTLVLECDACGAHRPVNVRRSSRDDFAIREGSVYEIMVEDVGRKGDGIAKLDKYVVYVPGTAKGAKLKVKIQKISGNVAFAVPTQDPVSPQ</sequence>
<dbReference type="SUPFAM" id="SSF100966">
    <property type="entry name" value="Translation initiation factor 2 beta, aIF2beta, N-terminal domain"/>
    <property type="match status" value="1"/>
</dbReference>
<dbReference type="InterPro" id="IPR002792">
    <property type="entry name" value="TRAM_dom"/>
</dbReference>
<organism evidence="11 12">
    <name type="scientific">Methanomassiliicoccus intestinalis (strain Issoire-Mx1)</name>
    <dbReference type="NCBI Taxonomy" id="1295009"/>
    <lineage>
        <taxon>Archaea</taxon>
        <taxon>Methanobacteriati</taxon>
        <taxon>Thermoplasmatota</taxon>
        <taxon>Thermoplasmata</taxon>
        <taxon>Methanomassiliicoccales</taxon>
        <taxon>Methanomassiliicoccaceae</taxon>
        <taxon>Methanomassiliicoccus</taxon>
    </lineage>
</organism>
<evidence type="ECO:0000256" key="9">
    <source>
        <dbReference type="HAMAP-Rule" id="MF_00232"/>
    </source>
</evidence>
<dbReference type="NCBIfam" id="NF008993">
    <property type="entry name" value="PRK12336.1"/>
    <property type="match status" value="1"/>
</dbReference>
<comment type="function">
    <text evidence="1 9">eIF-2 functions in the early steps of protein synthesis by forming a ternary complex with GTP and initiator tRNA.</text>
</comment>
<proteinExistence type="inferred from homology"/>
<dbReference type="NCBIfam" id="TIGR00311">
    <property type="entry name" value="aIF-2beta"/>
    <property type="match status" value="1"/>
</dbReference>
<dbReference type="AlphaFoldDB" id="R9T924"/>
<protein>
    <recommendedName>
        <fullName evidence="4 9">Translation initiation factor 2 subunit beta</fullName>
    </recommendedName>
    <alternativeName>
        <fullName evidence="7 9">aIF2-beta</fullName>
    </alternativeName>
    <alternativeName>
        <fullName evidence="8 9">eIF-2-beta</fullName>
    </alternativeName>
</protein>
<dbReference type="PROSITE" id="PS50926">
    <property type="entry name" value="TRAM"/>
    <property type="match status" value="1"/>
</dbReference>
<evidence type="ECO:0000313" key="12">
    <source>
        <dbReference type="Proteomes" id="UP000014070"/>
    </source>
</evidence>
<dbReference type="PANTHER" id="PTHR23001">
    <property type="entry name" value="EUKARYOTIC TRANSLATION INITIATION FACTOR"/>
    <property type="match status" value="1"/>
</dbReference>
<dbReference type="KEGG" id="mer:MMINT_04960"/>
<dbReference type="HAMAP" id="MF_00232">
    <property type="entry name" value="eIF_2_beta"/>
    <property type="match status" value="1"/>
</dbReference>
<evidence type="ECO:0000256" key="8">
    <source>
        <dbReference type="ARBA" id="ARBA00032408"/>
    </source>
</evidence>
<evidence type="ECO:0000256" key="2">
    <source>
        <dbReference type="ARBA" id="ARBA00010397"/>
    </source>
</evidence>